<reference evidence="1 2" key="1">
    <citation type="submission" date="2018-06" db="EMBL/GenBank/DDBJ databases">
        <title>Genomic Encyclopedia of Archaeal and Bacterial Type Strains, Phase II (KMG-II): from individual species to whole genera.</title>
        <authorList>
            <person name="Goeker M."/>
        </authorList>
    </citation>
    <scope>NUCLEOTIDE SEQUENCE [LARGE SCALE GENOMIC DNA]</scope>
    <source>
        <strain evidence="1 2">DSM 17205</strain>
    </source>
</reference>
<dbReference type="EMBL" id="QKZR01000001">
    <property type="protein sequence ID" value="PZX44182.1"/>
    <property type="molecule type" value="Genomic_DNA"/>
</dbReference>
<name>A0ABX5Q2B1_9FLAO</name>
<comment type="caution">
    <text evidence="1">The sequence shown here is derived from an EMBL/GenBank/DDBJ whole genome shotgun (WGS) entry which is preliminary data.</text>
</comment>
<gene>
    <name evidence="1" type="ORF">LX97_01191</name>
</gene>
<protein>
    <submittedName>
        <fullName evidence="1">Uncharacterized protein</fullName>
    </submittedName>
</protein>
<proteinExistence type="predicted"/>
<dbReference type="Proteomes" id="UP000248584">
    <property type="component" value="Unassembled WGS sequence"/>
</dbReference>
<evidence type="ECO:0000313" key="2">
    <source>
        <dbReference type="Proteomes" id="UP000248584"/>
    </source>
</evidence>
<keyword evidence="2" id="KW-1185">Reference proteome</keyword>
<evidence type="ECO:0000313" key="1">
    <source>
        <dbReference type="EMBL" id="PZX44182.1"/>
    </source>
</evidence>
<organism evidence="1 2">
    <name type="scientific">Nonlabens dokdonensis</name>
    <dbReference type="NCBI Taxonomy" id="328515"/>
    <lineage>
        <taxon>Bacteria</taxon>
        <taxon>Pseudomonadati</taxon>
        <taxon>Bacteroidota</taxon>
        <taxon>Flavobacteriia</taxon>
        <taxon>Flavobacteriales</taxon>
        <taxon>Flavobacteriaceae</taxon>
        <taxon>Nonlabens</taxon>
    </lineage>
</organism>
<sequence>MINDKKISSQAGHFMRKEATIIIHQLRTAVHPHKKLMEIWRDLEEFDDHDKEETLDDLDARRQEFMANGDEEFGNMLEKIITDIRIGVKPPQPKNVPKQF</sequence>
<accession>A0ABX5Q2B1</accession>